<keyword evidence="4" id="KW-0408">Iron</keyword>
<protein>
    <recommendedName>
        <fullName evidence="7">Biotin synthase auxiliary protein</fullName>
    </recommendedName>
</protein>
<dbReference type="Proteomes" id="UP000266677">
    <property type="component" value="Unassembled WGS sequence"/>
</dbReference>
<gene>
    <name evidence="9" type="ORF">D5S18_31500</name>
</gene>
<dbReference type="EMBL" id="QZFU01000045">
    <property type="protein sequence ID" value="RJO69344.1"/>
    <property type="molecule type" value="Genomic_DNA"/>
</dbReference>
<comment type="similarity">
    <text evidence="6">Belongs to the BsaP family.</text>
</comment>
<evidence type="ECO:0000256" key="3">
    <source>
        <dbReference type="ARBA" id="ARBA00022756"/>
    </source>
</evidence>
<dbReference type="OrthoDB" id="3829284at2"/>
<keyword evidence="3" id="KW-0093">Biotin biosynthesis</keyword>
<keyword evidence="10" id="KW-1185">Reference proteome</keyword>
<reference evidence="9 10" key="1">
    <citation type="submission" date="2018-09" db="EMBL/GenBank/DDBJ databases">
        <title>YIM PH21274 draft genome.</title>
        <authorList>
            <person name="Miao C."/>
        </authorList>
    </citation>
    <scope>NUCLEOTIDE SEQUENCE [LARGE SCALE GENOMIC DNA]</scope>
    <source>
        <strain evidence="9 10">YIM PH 21724</strain>
    </source>
</reference>
<evidence type="ECO:0000256" key="6">
    <source>
        <dbReference type="ARBA" id="ARBA00093780"/>
    </source>
</evidence>
<evidence type="ECO:0000256" key="2">
    <source>
        <dbReference type="ARBA" id="ARBA00022723"/>
    </source>
</evidence>
<sequence>MDARYNPFTGRQLEPGGADRLPAAAALGLEAPRYCAHCGRRMIVQVHPDGWWAKCSRHGVIDSAGTELR</sequence>
<evidence type="ECO:0000256" key="4">
    <source>
        <dbReference type="ARBA" id="ARBA00023004"/>
    </source>
</evidence>
<evidence type="ECO:0000259" key="8">
    <source>
        <dbReference type="Pfam" id="PF26519"/>
    </source>
</evidence>
<dbReference type="Pfam" id="PF26519">
    <property type="entry name" value="BsaP"/>
    <property type="match status" value="1"/>
</dbReference>
<feature type="domain" description="Biotin synthase auxiliary protein C-terminal" evidence="8">
    <location>
        <begin position="42"/>
        <end position="66"/>
    </location>
</feature>
<evidence type="ECO:0000313" key="10">
    <source>
        <dbReference type="Proteomes" id="UP000266677"/>
    </source>
</evidence>
<evidence type="ECO:0000256" key="7">
    <source>
        <dbReference type="ARBA" id="ARBA00093796"/>
    </source>
</evidence>
<comment type="function">
    <text evidence="5">Required for the activity of the biotin synthase BioB.</text>
</comment>
<name>A0A3A4K4Y4_9NOCA</name>
<keyword evidence="2" id="KW-0479">Metal-binding</keyword>
<evidence type="ECO:0000256" key="5">
    <source>
        <dbReference type="ARBA" id="ARBA00093761"/>
    </source>
</evidence>
<comment type="caution">
    <text evidence="9">The sequence shown here is derived from an EMBL/GenBank/DDBJ whole genome shotgun (WGS) entry which is preliminary data.</text>
</comment>
<proteinExistence type="inferred from homology"/>
<dbReference type="AlphaFoldDB" id="A0A3A4K4Y4"/>
<evidence type="ECO:0000313" key="9">
    <source>
        <dbReference type="EMBL" id="RJO69344.1"/>
    </source>
</evidence>
<comment type="cofactor">
    <cofactor evidence="1">
        <name>iron-sulfur cluster</name>
        <dbReference type="ChEBI" id="CHEBI:30408"/>
    </cofactor>
</comment>
<accession>A0A3A4K4Y4</accession>
<evidence type="ECO:0000256" key="1">
    <source>
        <dbReference type="ARBA" id="ARBA00001915"/>
    </source>
</evidence>
<dbReference type="InterPro" id="IPR058605">
    <property type="entry name" value="BsaP_C"/>
</dbReference>
<organism evidence="9 10">
    <name type="scientific">Nocardia panacis</name>
    <dbReference type="NCBI Taxonomy" id="2340916"/>
    <lineage>
        <taxon>Bacteria</taxon>
        <taxon>Bacillati</taxon>
        <taxon>Actinomycetota</taxon>
        <taxon>Actinomycetes</taxon>
        <taxon>Mycobacteriales</taxon>
        <taxon>Nocardiaceae</taxon>
        <taxon>Nocardia</taxon>
    </lineage>
</organism>